<organism evidence="2 3">
    <name type="scientific">Pseudocercospora eumusae</name>
    <dbReference type="NCBI Taxonomy" id="321146"/>
    <lineage>
        <taxon>Eukaryota</taxon>
        <taxon>Fungi</taxon>
        <taxon>Dikarya</taxon>
        <taxon>Ascomycota</taxon>
        <taxon>Pezizomycotina</taxon>
        <taxon>Dothideomycetes</taxon>
        <taxon>Dothideomycetidae</taxon>
        <taxon>Mycosphaerellales</taxon>
        <taxon>Mycosphaerellaceae</taxon>
        <taxon>Pseudocercospora</taxon>
    </lineage>
</organism>
<proteinExistence type="predicted"/>
<evidence type="ECO:0000256" key="1">
    <source>
        <dbReference type="SAM" id="MobiDB-lite"/>
    </source>
</evidence>
<comment type="caution">
    <text evidence="2">The sequence shown here is derived from an EMBL/GenBank/DDBJ whole genome shotgun (WGS) entry which is preliminary data.</text>
</comment>
<gene>
    <name evidence="2" type="ORF">AC578_2752</name>
</gene>
<protein>
    <submittedName>
        <fullName evidence="2">Uncharacterized protein</fullName>
    </submittedName>
</protein>
<accession>A0A139HH33</accession>
<sequence>MKMLEGRERGLEVRTSAAAEEEEDFSSLCDCNIRSYAFRLHDHHSYPHDFSISFYLSPPRPCRAMPCRAMISGDSASDEACFSVVEKPDSKHKDNRTAELRKYRTAGLMSRNSAKKKQPTKQRH</sequence>
<dbReference type="OrthoDB" id="3648350at2759"/>
<name>A0A139HH33_9PEZI</name>
<evidence type="ECO:0000313" key="3">
    <source>
        <dbReference type="Proteomes" id="UP000070133"/>
    </source>
</evidence>
<dbReference type="EMBL" id="LFZN01000051">
    <property type="protein sequence ID" value="KXT01726.1"/>
    <property type="molecule type" value="Genomic_DNA"/>
</dbReference>
<feature type="region of interest" description="Disordered" evidence="1">
    <location>
        <begin position="87"/>
        <end position="124"/>
    </location>
</feature>
<feature type="compositionally biased region" description="Basic residues" evidence="1">
    <location>
        <begin position="113"/>
        <end position="124"/>
    </location>
</feature>
<evidence type="ECO:0000313" key="2">
    <source>
        <dbReference type="EMBL" id="KXT01726.1"/>
    </source>
</evidence>
<dbReference type="AlphaFoldDB" id="A0A139HH33"/>
<dbReference type="Proteomes" id="UP000070133">
    <property type="component" value="Unassembled WGS sequence"/>
</dbReference>
<reference evidence="2 3" key="1">
    <citation type="submission" date="2015-07" db="EMBL/GenBank/DDBJ databases">
        <title>Comparative genomics of the Sigatoka disease complex on banana suggests a link between parallel evolutionary changes in Pseudocercospora fijiensis and Pseudocercospora eumusae and increased virulence on the banana host.</title>
        <authorList>
            <person name="Chang T.-C."/>
            <person name="Salvucci A."/>
            <person name="Crous P.W."/>
            <person name="Stergiopoulos I."/>
        </authorList>
    </citation>
    <scope>NUCLEOTIDE SEQUENCE [LARGE SCALE GENOMIC DNA]</scope>
    <source>
        <strain evidence="2 3">CBS 114824</strain>
    </source>
</reference>
<feature type="compositionally biased region" description="Basic and acidic residues" evidence="1">
    <location>
        <begin position="87"/>
        <end position="102"/>
    </location>
</feature>
<keyword evidence="3" id="KW-1185">Reference proteome</keyword>